<proteinExistence type="predicted"/>
<name>A0AAP0BEF0_9ASPA</name>
<comment type="caution">
    <text evidence="1">The sequence shown here is derived from an EMBL/GenBank/DDBJ whole genome shotgun (WGS) entry which is preliminary data.</text>
</comment>
<dbReference type="Proteomes" id="UP001418222">
    <property type="component" value="Unassembled WGS sequence"/>
</dbReference>
<dbReference type="PANTHER" id="PTHR47150">
    <property type="entry name" value="OS12G0169200 PROTEIN"/>
    <property type="match status" value="1"/>
</dbReference>
<sequence>MRKMIDSGRLCADLYVFDSSSPASPLQALHADQSFVLDSWHCQELTHCGGSQISHVLNAVFKDLSELCDNYWMFFDAVNIFSCDTSTLLLLDVFYAAFWLFGSHGFVKTHKWSDTVGAFINLEASGSGGLVQEHDNFFVQKKDGVGKPGLSTIQKITAAFRMLAYETSTDNCDEYIRIGESTSPVAAKLGRPRHCLRKLWEALTPPSQALGGPITTSSF</sequence>
<gene>
    <name evidence="1" type="ORF">KSP39_PZI012448</name>
</gene>
<evidence type="ECO:0000313" key="2">
    <source>
        <dbReference type="Proteomes" id="UP001418222"/>
    </source>
</evidence>
<evidence type="ECO:0000313" key="1">
    <source>
        <dbReference type="EMBL" id="KAK8936782.1"/>
    </source>
</evidence>
<accession>A0AAP0BEF0</accession>
<organism evidence="1 2">
    <name type="scientific">Platanthera zijinensis</name>
    <dbReference type="NCBI Taxonomy" id="2320716"/>
    <lineage>
        <taxon>Eukaryota</taxon>
        <taxon>Viridiplantae</taxon>
        <taxon>Streptophyta</taxon>
        <taxon>Embryophyta</taxon>
        <taxon>Tracheophyta</taxon>
        <taxon>Spermatophyta</taxon>
        <taxon>Magnoliopsida</taxon>
        <taxon>Liliopsida</taxon>
        <taxon>Asparagales</taxon>
        <taxon>Orchidaceae</taxon>
        <taxon>Orchidoideae</taxon>
        <taxon>Orchideae</taxon>
        <taxon>Orchidinae</taxon>
        <taxon>Platanthera</taxon>
    </lineage>
</organism>
<protein>
    <submittedName>
        <fullName evidence="1">Uncharacterized protein</fullName>
    </submittedName>
</protein>
<keyword evidence="2" id="KW-1185">Reference proteome</keyword>
<dbReference type="EMBL" id="JBBWWQ010000010">
    <property type="protein sequence ID" value="KAK8936782.1"/>
    <property type="molecule type" value="Genomic_DNA"/>
</dbReference>
<dbReference type="PANTHER" id="PTHR47150:SF7">
    <property type="entry name" value="NUCLEASE"/>
    <property type="match status" value="1"/>
</dbReference>
<dbReference type="AlphaFoldDB" id="A0AAP0BEF0"/>
<reference evidence="1 2" key="1">
    <citation type="journal article" date="2022" name="Nat. Plants">
        <title>Genomes of leafy and leafless Platanthera orchids illuminate the evolution of mycoheterotrophy.</title>
        <authorList>
            <person name="Li M.H."/>
            <person name="Liu K.W."/>
            <person name="Li Z."/>
            <person name="Lu H.C."/>
            <person name="Ye Q.L."/>
            <person name="Zhang D."/>
            <person name="Wang J.Y."/>
            <person name="Li Y.F."/>
            <person name="Zhong Z.M."/>
            <person name="Liu X."/>
            <person name="Yu X."/>
            <person name="Liu D.K."/>
            <person name="Tu X.D."/>
            <person name="Liu B."/>
            <person name="Hao Y."/>
            <person name="Liao X.Y."/>
            <person name="Jiang Y.T."/>
            <person name="Sun W.H."/>
            <person name="Chen J."/>
            <person name="Chen Y.Q."/>
            <person name="Ai Y."/>
            <person name="Zhai J.W."/>
            <person name="Wu S.S."/>
            <person name="Zhou Z."/>
            <person name="Hsiao Y.Y."/>
            <person name="Wu W.L."/>
            <person name="Chen Y.Y."/>
            <person name="Lin Y.F."/>
            <person name="Hsu J.L."/>
            <person name="Li C.Y."/>
            <person name="Wang Z.W."/>
            <person name="Zhao X."/>
            <person name="Zhong W.Y."/>
            <person name="Ma X.K."/>
            <person name="Ma L."/>
            <person name="Huang J."/>
            <person name="Chen G.Z."/>
            <person name="Huang M.Z."/>
            <person name="Huang L."/>
            <person name="Peng D.H."/>
            <person name="Luo Y.B."/>
            <person name="Zou S.Q."/>
            <person name="Chen S.P."/>
            <person name="Lan S."/>
            <person name="Tsai W.C."/>
            <person name="Van de Peer Y."/>
            <person name="Liu Z.J."/>
        </authorList>
    </citation>
    <scope>NUCLEOTIDE SEQUENCE [LARGE SCALE GENOMIC DNA]</scope>
    <source>
        <strain evidence="1">Lor287</strain>
    </source>
</reference>